<keyword evidence="4" id="KW-1185">Reference proteome</keyword>
<name>A0ABX7WS25_9GAMM</name>
<dbReference type="Gene3D" id="1.10.260.40">
    <property type="entry name" value="lambda repressor-like DNA-binding domains"/>
    <property type="match status" value="1"/>
</dbReference>
<dbReference type="PROSITE" id="PS50943">
    <property type="entry name" value="HTH_CROC1"/>
    <property type="match status" value="1"/>
</dbReference>
<dbReference type="CDD" id="cd00093">
    <property type="entry name" value="HTH_XRE"/>
    <property type="match status" value="1"/>
</dbReference>
<protein>
    <submittedName>
        <fullName evidence="3">Helix-turn-helix transcriptional regulator</fullName>
    </submittedName>
</protein>
<evidence type="ECO:0000256" key="1">
    <source>
        <dbReference type="SAM" id="MobiDB-lite"/>
    </source>
</evidence>
<reference evidence="3 4" key="1">
    <citation type="submission" date="2021-04" db="EMBL/GenBank/DDBJ databases">
        <title>Genomics, taxonomy and metabolism of representatives of sulfur bacteria of the genus Thiothrix: Thiothrix fructosivorans QT, Thiothrix unzii A1T and three new species, Thiothrix subterranea sp. nov., Thiothrix litoralis sp. nov. and 'Candidatus Thiothrix anitrata' sp. nov.</title>
        <authorList>
            <person name="Ravin N.V."/>
            <person name="Smolyakov D."/>
            <person name="Rudenko T.S."/>
            <person name="Mardanov A.V."/>
            <person name="Beletsky A.V."/>
            <person name="Markov N.D."/>
            <person name="Fomenkov A.I."/>
            <person name="Roberts R.J."/>
            <person name="Karnachuk O.V."/>
            <person name="Novikov A."/>
            <person name="Grabovich M.Y."/>
        </authorList>
    </citation>
    <scope>NUCLEOTIDE SEQUENCE [LARGE SCALE GENOMIC DNA]</scope>
    <source>
        <strain evidence="3 4">AS</strain>
    </source>
</reference>
<dbReference type="Pfam" id="PF01381">
    <property type="entry name" value="HTH_3"/>
    <property type="match status" value="1"/>
</dbReference>
<gene>
    <name evidence="3" type="ORF">J9253_13355</name>
</gene>
<dbReference type="RefSeq" id="WP_210221431.1">
    <property type="nucleotide sequence ID" value="NZ_CP072801.1"/>
</dbReference>
<sequence>MSDISDIQTKRRSHASTGNDPALLSLGDHIRHTRLANGMTQEELALVSGVGRELVIQLENGKPGVTLGKACRVLMALGLQLTAQER</sequence>
<organism evidence="3 4">
    <name type="scientific">Thiothrix litoralis</name>
    <dbReference type="NCBI Taxonomy" id="2891210"/>
    <lineage>
        <taxon>Bacteria</taxon>
        <taxon>Pseudomonadati</taxon>
        <taxon>Pseudomonadota</taxon>
        <taxon>Gammaproteobacteria</taxon>
        <taxon>Thiotrichales</taxon>
        <taxon>Thiotrichaceae</taxon>
        <taxon>Thiothrix</taxon>
    </lineage>
</organism>
<dbReference type="InterPro" id="IPR001387">
    <property type="entry name" value="Cro/C1-type_HTH"/>
</dbReference>
<dbReference type="SMART" id="SM00530">
    <property type="entry name" value="HTH_XRE"/>
    <property type="match status" value="1"/>
</dbReference>
<dbReference type="Proteomes" id="UP000672039">
    <property type="component" value="Chromosome"/>
</dbReference>
<accession>A0ABX7WS25</accession>
<evidence type="ECO:0000313" key="4">
    <source>
        <dbReference type="Proteomes" id="UP000672039"/>
    </source>
</evidence>
<dbReference type="EMBL" id="CP072801">
    <property type="protein sequence ID" value="QTR44993.1"/>
    <property type="molecule type" value="Genomic_DNA"/>
</dbReference>
<dbReference type="SUPFAM" id="SSF47413">
    <property type="entry name" value="lambda repressor-like DNA-binding domains"/>
    <property type="match status" value="1"/>
</dbReference>
<evidence type="ECO:0000259" key="2">
    <source>
        <dbReference type="PROSITE" id="PS50943"/>
    </source>
</evidence>
<dbReference type="InterPro" id="IPR010982">
    <property type="entry name" value="Lambda_DNA-bd_dom_sf"/>
</dbReference>
<evidence type="ECO:0000313" key="3">
    <source>
        <dbReference type="EMBL" id="QTR44993.1"/>
    </source>
</evidence>
<feature type="domain" description="HTH cro/C1-type" evidence="2">
    <location>
        <begin position="30"/>
        <end position="84"/>
    </location>
</feature>
<proteinExistence type="predicted"/>
<feature type="region of interest" description="Disordered" evidence="1">
    <location>
        <begin position="1"/>
        <end position="23"/>
    </location>
</feature>